<dbReference type="SUPFAM" id="SSF53474">
    <property type="entry name" value="alpha/beta-Hydrolases"/>
    <property type="match status" value="1"/>
</dbReference>
<protein>
    <recommendedName>
        <fullName evidence="1">Dienelactone hydrolase domain-containing protein</fullName>
    </recommendedName>
</protein>
<reference evidence="2" key="1">
    <citation type="submission" date="2021-01" db="EMBL/GenBank/DDBJ databases">
        <authorList>
            <person name="Corre E."/>
            <person name="Pelletier E."/>
            <person name="Niang G."/>
            <person name="Scheremetjew M."/>
            <person name="Finn R."/>
            <person name="Kale V."/>
            <person name="Holt S."/>
            <person name="Cochrane G."/>
            <person name="Meng A."/>
            <person name="Brown T."/>
            <person name="Cohen L."/>
        </authorList>
    </citation>
    <scope>NUCLEOTIDE SEQUENCE</scope>
    <source>
        <strain evidence="2">CCMP1510</strain>
    </source>
</reference>
<dbReference type="GO" id="GO:0016787">
    <property type="term" value="F:hydrolase activity"/>
    <property type="evidence" value="ECO:0007669"/>
    <property type="project" value="InterPro"/>
</dbReference>
<evidence type="ECO:0000259" key="1">
    <source>
        <dbReference type="Pfam" id="PF01738"/>
    </source>
</evidence>
<sequence>MMVKTNLIMSLSMVFAHGPKNRDLTLKVSAVSRAGHLPDGVSAKFVNYTVDSNVYEGYVAYPTTSSRSELPAMVIVHQWYGLGEYEMHRAEEAAENGYYAFAIDVYGYGQRATDNSEAGALAGAARSDEAKLVMIAEGGVDQLKPGGVLENEGPSINQSAIVSFGYCFGGGVLLMMGRDGTDLFGMSVFHASFPDLTSGWSSPDVKVMAHHGQLDFAGDDGLNSLHDALTTGNVSVWQTAYYGNQAHGFSDFLNAAYDPLSASQSHDSAYAFFANTLALSDCQDSTSWYKKNDPSKNCAWVATFTKRCGVKGFDNSLASDACQLSCGSC</sequence>
<evidence type="ECO:0000313" key="2">
    <source>
        <dbReference type="EMBL" id="CAE0368237.1"/>
    </source>
</evidence>
<organism evidence="2">
    <name type="scientific">Aureoumbra lagunensis</name>
    <dbReference type="NCBI Taxonomy" id="44058"/>
    <lineage>
        <taxon>Eukaryota</taxon>
        <taxon>Sar</taxon>
        <taxon>Stramenopiles</taxon>
        <taxon>Ochrophyta</taxon>
        <taxon>Pelagophyceae</taxon>
        <taxon>Pelagomonadales</taxon>
        <taxon>Aureoumbra</taxon>
    </lineage>
</organism>
<dbReference type="Pfam" id="PF01738">
    <property type="entry name" value="DLH"/>
    <property type="match status" value="1"/>
</dbReference>
<dbReference type="PANTHER" id="PTHR22946">
    <property type="entry name" value="DIENELACTONE HYDROLASE DOMAIN-CONTAINING PROTEIN-RELATED"/>
    <property type="match status" value="1"/>
</dbReference>
<dbReference type="AlphaFoldDB" id="A0A7S3JXG1"/>
<name>A0A7S3JXG1_9STRA</name>
<dbReference type="PANTHER" id="PTHR22946:SF0">
    <property type="entry name" value="DIENELACTONE HYDROLASE DOMAIN-CONTAINING PROTEIN"/>
    <property type="match status" value="1"/>
</dbReference>
<dbReference type="Gene3D" id="3.40.50.1820">
    <property type="entry name" value="alpha/beta hydrolase"/>
    <property type="match status" value="1"/>
</dbReference>
<proteinExistence type="predicted"/>
<dbReference type="InterPro" id="IPR029058">
    <property type="entry name" value="AB_hydrolase_fold"/>
</dbReference>
<dbReference type="EMBL" id="HBIJ01013279">
    <property type="protein sequence ID" value="CAE0368237.1"/>
    <property type="molecule type" value="Transcribed_RNA"/>
</dbReference>
<accession>A0A7S3JXG1</accession>
<dbReference type="InterPro" id="IPR002925">
    <property type="entry name" value="Dienelactn_hydro"/>
</dbReference>
<feature type="domain" description="Dienelactone hydrolase" evidence="1">
    <location>
        <begin position="56"/>
        <end position="275"/>
    </location>
</feature>
<gene>
    <name evidence="2" type="ORF">ALAG00032_LOCUS8999</name>
</gene>
<dbReference type="InterPro" id="IPR050261">
    <property type="entry name" value="FrsA_esterase"/>
</dbReference>